<dbReference type="Proteomes" id="UP001501218">
    <property type="component" value="Unassembled WGS sequence"/>
</dbReference>
<comment type="caution">
    <text evidence="1">The sequence shown here is derived from an EMBL/GenBank/DDBJ whole genome shotgun (WGS) entry which is preliminary data.</text>
</comment>
<evidence type="ECO:0000313" key="2">
    <source>
        <dbReference type="Proteomes" id="UP001501218"/>
    </source>
</evidence>
<sequence length="83" mass="9229">MIEPVARWFAGASDWHALPAYEIVLERTGAEWRVTFLVHGEPHGFVGFASESEARSDIAHLMTRCPPEMLPWTEAVLPGPDAI</sequence>
<reference evidence="1 2" key="1">
    <citation type="journal article" date="2019" name="Int. J. Syst. Evol. Microbiol.">
        <title>The Global Catalogue of Microorganisms (GCM) 10K type strain sequencing project: providing services to taxonomists for standard genome sequencing and annotation.</title>
        <authorList>
            <consortium name="The Broad Institute Genomics Platform"/>
            <consortium name="The Broad Institute Genome Sequencing Center for Infectious Disease"/>
            <person name="Wu L."/>
            <person name="Ma J."/>
        </authorList>
    </citation>
    <scope>NUCLEOTIDE SEQUENCE [LARGE SCALE GENOMIC DNA]</scope>
    <source>
        <strain evidence="1 2">JCM 16221</strain>
    </source>
</reference>
<name>A0ABN3G0I0_9PSEU</name>
<dbReference type="RefSeq" id="WP_344128668.1">
    <property type="nucleotide sequence ID" value="NZ_BAAARA010000004.1"/>
</dbReference>
<accession>A0ABN3G0I0</accession>
<evidence type="ECO:0000313" key="1">
    <source>
        <dbReference type="EMBL" id="GAA2341661.1"/>
    </source>
</evidence>
<proteinExistence type="predicted"/>
<organism evidence="1 2">
    <name type="scientific">Saccharopolyspora halophila</name>
    <dbReference type="NCBI Taxonomy" id="405551"/>
    <lineage>
        <taxon>Bacteria</taxon>
        <taxon>Bacillati</taxon>
        <taxon>Actinomycetota</taxon>
        <taxon>Actinomycetes</taxon>
        <taxon>Pseudonocardiales</taxon>
        <taxon>Pseudonocardiaceae</taxon>
        <taxon>Saccharopolyspora</taxon>
    </lineage>
</organism>
<gene>
    <name evidence="1" type="ORF">GCM10009854_17720</name>
</gene>
<protein>
    <submittedName>
        <fullName evidence="1">Uncharacterized protein</fullName>
    </submittedName>
</protein>
<dbReference type="EMBL" id="BAAARA010000004">
    <property type="protein sequence ID" value="GAA2341661.1"/>
    <property type="molecule type" value="Genomic_DNA"/>
</dbReference>
<keyword evidence="2" id="KW-1185">Reference proteome</keyword>